<reference evidence="1 2" key="1">
    <citation type="submission" date="2013-01" db="EMBL/GenBank/DDBJ databases">
        <authorList>
            <person name="Harkins D.M."/>
            <person name="Durkin A.S."/>
            <person name="Brinkac L.M."/>
            <person name="Haft D.H."/>
            <person name="Selengut J.D."/>
            <person name="Sanka R."/>
            <person name="DePew J."/>
            <person name="Purushe J."/>
            <person name="Picardeau M."/>
            <person name="Werts C."/>
            <person name="Goarant C."/>
            <person name="Vinetz J.M."/>
            <person name="Sutton G.G."/>
            <person name="Nierman W.C."/>
            <person name="Fouts D.E."/>
        </authorList>
    </citation>
    <scope>NUCLEOTIDE SEQUENCE [LARGE SCALE GENOMIC DNA]</scope>
    <source>
        <strain evidence="1 2">200701872</strain>
    </source>
</reference>
<gene>
    <name evidence="1" type="ORF">LEP1GSC124_0855</name>
</gene>
<sequence length="74" mass="9023">MKFDFIYKRNFDLTFGILDTGLFGNFFNNLKLIEQLISKKYIMFFLLNLKRLCQKQNFSLEDRLTNLISKFQKR</sequence>
<organism evidence="1 2">
    <name type="scientific">Leptospira interrogans serovar Pyrogenes str. 200701872</name>
    <dbReference type="NCBI Taxonomy" id="1193029"/>
    <lineage>
        <taxon>Bacteria</taxon>
        <taxon>Pseudomonadati</taxon>
        <taxon>Spirochaetota</taxon>
        <taxon>Spirochaetia</taxon>
        <taxon>Leptospirales</taxon>
        <taxon>Leptospiraceae</taxon>
        <taxon>Leptospira</taxon>
    </lineage>
</organism>
<proteinExistence type="predicted"/>
<feature type="non-terminal residue" evidence="1">
    <location>
        <position position="74"/>
    </location>
</feature>
<evidence type="ECO:0000313" key="1">
    <source>
        <dbReference type="EMBL" id="EMP06736.1"/>
    </source>
</evidence>
<dbReference type="EMBL" id="AKWN02000309">
    <property type="protein sequence ID" value="EMP06736.1"/>
    <property type="molecule type" value="Genomic_DNA"/>
</dbReference>
<dbReference type="Proteomes" id="UP000012117">
    <property type="component" value="Unassembled WGS sequence"/>
</dbReference>
<name>M6ZKV5_LEPIR</name>
<accession>M6ZKV5</accession>
<dbReference type="AlphaFoldDB" id="M6ZKV5"/>
<protein>
    <submittedName>
        <fullName evidence="1">Uncharacterized protein</fullName>
    </submittedName>
</protein>
<comment type="caution">
    <text evidence="1">The sequence shown here is derived from an EMBL/GenBank/DDBJ whole genome shotgun (WGS) entry which is preliminary data.</text>
</comment>
<evidence type="ECO:0000313" key="2">
    <source>
        <dbReference type="Proteomes" id="UP000012117"/>
    </source>
</evidence>